<gene>
    <name evidence="5" type="ORF">GCM10012275_19780</name>
</gene>
<dbReference type="InterPro" id="IPR036388">
    <property type="entry name" value="WH-like_DNA-bd_sf"/>
</dbReference>
<keyword evidence="6" id="KW-1185">Reference proteome</keyword>
<accession>A0A8J3FVZ2</accession>
<dbReference type="SUPFAM" id="SSF46785">
    <property type="entry name" value="Winged helix' DNA-binding domain"/>
    <property type="match status" value="1"/>
</dbReference>
<evidence type="ECO:0000256" key="4">
    <source>
        <dbReference type="ARBA" id="ARBA00023163"/>
    </source>
</evidence>
<keyword evidence="2" id="KW-0805">Transcription regulation</keyword>
<evidence type="ECO:0000256" key="1">
    <source>
        <dbReference type="ARBA" id="ARBA00011046"/>
    </source>
</evidence>
<dbReference type="EMBL" id="BMMK01000007">
    <property type="protein sequence ID" value="GGM48910.1"/>
    <property type="molecule type" value="Genomic_DNA"/>
</dbReference>
<comment type="caution">
    <text evidence="5">The sequence shown here is derived from an EMBL/GenBank/DDBJ whole genome shotgun (WGS) entry which is preliminary data.</text>
</comment>
<dbReference type="Gene3D" id="6.10.140.850">
    <property type="match status" value="1"/>
</dbReference>
<dbReference type="Proteomes" id="UP000637578">
    <property type="component" value="Unassembled WGS sequence"/>
</dbReference>
<evidence type="ECO:0000313" key="5">
    <source>
        <dbReference type="EMBL" id="GGM48910.1"/>
    </source>
</evidence>
<dbReference type="GO" id="GO:0045892">
    <property type="term" value="P:negative regulation of DNA-templated transcription"/>
    <property type="evidence" value="ECO:0007669"/>
    <property type="project" value="InterPro"/>
</dbReference>
<keyword evidence="3" id="KW-0238">DNA-binding</keyword>
<dbReference type="GO" id="GO:0003677">
    <property type="term" value="F:DNA binding"/>
    <property type="evidence" value="ECO:0007669"/>
    <property type="project" value="UniProtKB-KW"/>
</dbReference>
<dbReference type="InterPro" id="IPR005650">
    <property type="entry name" value="BlaI_family"/>
</dbReference>
<dbReference type="PIRSF" id="PIRSF019455">
    <property type="entry name" value="CopR_AtkY"/>
    <property type="match status" value="1"/>
</dbReference>
<dbReference type="AlphaFoldDB" id="A0A8J3FVZ2"/>
<protein>
    <recommendedName>
        <fullName evidence="7">BlaI/MecI/CopY family transcriptional regulator</fullName>
    </recommendedName>
</protein>
<evidence type="ECO:0000313" key="6">
    <source>
        <dbReference type="Proteomes" id="UP000637578"/>
    </source>
</evidence>
<name>A0A8J3FVZ2_9PSEU</name>
<dbReference type="InterPro" id="IPR036390">
    <property type="entry name" value="WH_DNA-bd_sf"/>
</dbReference>
<keyword evidence="4" id="KW-0804">Transcription</keyword>
<organism evidence="5 6">
    <name type="scientific">Longimycelium tulufanense</name>
    <dbReference type="NCBI Taxonomy" id="907463"/>
    <lineage>
        <taxon>Bacteria</taxon>
        <taxon>Bacillati</taxon>
        <taxon>Actinomycetota</taxon>
        <taxon>Actinomycetes</taxon>
        <taxon>Pseudonocardiales</taxon>
        <taxon>Pseudonocardiaceae</taxon>
        <taxon>Longimycelium</taxon>
    </lineage>
</organism>
<evidence type="ECO:0008006" key="7">
    <source>
        <dbReference type="Google" id="ProtNLM"/>
    </source>
</evidence>
<sequence length="122" mass="14689">MRRFGELEAVIMDCLWTWRRPVTAREVERHLRTRREIAYTTVTTVMENLHRKGWLRRHREGRAYVYQPVHSREDYAARLMHEALVLSTDHGTTFAHFLHRISAEESRALTRALNQLRREHGR</sequence>
<comment type="similarity">
    <text evidence="1">Belongs to the BlaI transcriptional regulatory family.</text>
</comment>
<evidence type="ECO:0000256" key="2">
    <source>
        <dbReference type="ARBA" id="ARBA00023015"/>
    </source>
</evidence>
<dbReference type="Pfam" id="PF03965">
    <property type="entry name" value="Penicillinase_R"/>
    <property type="match status" value="1"/>
</dbReference>
<reference evidence="5" key="1">
    <citation type="journal article" date="2014" name="Int. J. Syst. Evol. Microbiol.">
        <title>Complete genome sequence of Corynebacterium casei LMG S-19264T (=DSM 44701T), isolated from a smear-ripened cheese.</title>
        <authorList>
            <consortium name="US DOE Joint Genome Institute (JGI-PGF)"/>
            <person name="Walter F."/>
            <person name="Albersmeier A."/>
            <person name="Kalinowski J."/>
            <person name="Ruckert C."/>
        </authorList>
    </citation>
    <scope>NUCLEOTIDE SEQUENCE</scope>
    <source>
        <strain evidence="5">CGMCC 4.5737</strain>
    </source>
</reference>
<reference evidence="5" key="2">
    <citation type="submission" date="2020-09" db="EMBL/GenBank/DDBJ databases">
        <authorList>
            <person name="Sun Q."/>
            <person name="Zhou Y."/>
        </authorList>
    </citation>
    <scope>NUCLEOTIDE SEQUENCE</scope>
    <source>
        <strain evidence="5">CGMCC 4.5737</strain>
    </source>
</reference>
<dbReference type="RefSeq" id="WP_189056208.1">
    <property type="nucleotide sequence ID" value="NZ_BMMK01000007.1"/>
</dbReference>
<evidence type="ECO:0000256" key="3">
    <source>
        <dbReference type="ARBA" id="ARBA00023125"/>
    </source>
</evidence>
<dbReference type="Gene3D" id="1.10.10.10">
    <property type="entry name" value="Winged helix-like DNA-binding domain superfamily/Winged helix DNA-binding domain"/>
    <property type="match status" value="1"/>
</dbReference>
<proteinExistence type="inferred from homology"/>